<protein>
    <submittedName>
        <fullName evidence="1">Uncharacterized protein</fullName>
    </submittedName>
</protein>
<dbReference type="AlphaFoldDB" id="A0A081BNW7"/>
<keyword evidence="2" id="KW-1185">Reference proteome</keyword>
<organism evidence="1">
    <name type="scientific">Candidatus Moduliflexus flocculans</name>
    <dbReference type="NCBI Taxonomy" id="1499966"/>
    <lineage>
        <taxon>Bacteria</taxon>
        <taxon>Candidatus Moduliflexota</taxon>
        <taxon>Candidatus Moduliflexia</taxon>
        <taxon>Candidatus Moduliflexales</taxon>
        <taxon>Candidatus Moduliflexaceae</taxon>
    </lineage>
</organism>
<evidence type="ECO:0000313" key="2">
    <source>
        <dbReference type="Proteomes" id="UP000030700"/>
    </source>
</evidence>
<reference evidence="1" key="1">
    <citation type="journal article" date="2015" name="PeerJ">
        <title>First genomic representation of candidate bacterial phylum KSB3 points to enhanced environmental sensing as a trigger of wastewater bulking.</title>
        <authorList>
            <person name="Sekiguchi Y."/>
            <person name="Ohashi A."/>
            <person name="Parks D.H."/>
            <person name="Yamauchi T."/>
            <person name="Tyson G.W."/>
            <person name="Hugenholtz P."/>
        </authorList>
    </citation>
    <scope>NUCLEOTIDE SEQUENCE [LARGE SCALE GENOMIC DNA]</scope>
</reference>
<accession>A0A081BNW7</accession>
<gene>
    <name evidence="1" type="ORF">U14_03330</name>
</gene>
<sequence length="125" mass="14534">MLDISLYSKMGKPPITIDVSENFYAWLIQSDFAEIGVTRPQTIMIDGEEQAVDVIDLTKGKISNRQRLREFLIEVMAQEVHEMFKRLGETPTKKEYQEATYNLKKLQQLKLSIEDEAYQFLQKAS</sequence>
<dbReference type="HOGENOM" id="CLU_1988238_0_0_0"/>
<proteinExistence type="predicted"/>
<name>A0A081BNW7_9BACT</name>
<dbReference type="EMBL" id="DF820458">
    <property type="protein sequence ID" value="GAK52083.1"/>
    <property type="molecule type" value="Genomic_DNA"/>
</dbReference>
<dbReference type="Proteomes" id="UP000030700">
    <property type="component" value="Unassembled WGS sequence"/>
</dbReference>
<evidence type="ECO:0000313" key="1">
    <source>
        <dbReference type="EMBL" id="GAK52083.1"/>
    </source>
</evidence>